<dbReference type="Gene3D" id="2.102.10.10">
    <property type="entry name" value="Rieske [2Fe-2S] iron-sulphur domain"/>
    <property type="match status" value="1"/>
</dbReference>
<evidence type="ECO:0000256" key="9">
    <source>
        <dbReference type="ARBA" id="ARBA00023014"/>
    </source>
</evidence>
<dbReference type="SUPFAM" id="SSF50022">
    <property type="entry name" value="ISP domain"/>
    <property type="match status" value="1"/>
</dbReference>
<feature type="domain" description="Rieske" evidence="10">
    <location>
        <begin position="23"/>
        <end position="120"/>
    </location>
</feature>
<keyword evidence="3" id="KW-0285">Flavoprotein</keyword>
<keyword evidence="8" id="KW-0408">Iron</keyword>
<dbReference type="Gene3D" id="3.30.390.30">
    <property type="match status" value="1"/>
</dbReference>
<dbReference type="GO" id="GO:0046872">
    <property type="term" value="F:metal ion binding"/>
    <property type="evidence" value="ECO:0007669"/>
    <property type="project" value="UniProtKB-KW"/>
</dbReference>
<dbReference type="GO" id="GO:0016651">
    <property type="term" value="F:oxidoreductase activity, acting on NAD(P)H"/>
    <property type="evidence" value="ECO:0007669"/>
    <property type="project" value="TreeGrafter"/>
</dbReference>
<dbReference type="PRINTS" id="PR00469">
    <property type="entry name" value="PNDRDTASEII"/>
</dbReference>
<dbReference type="FunFam" id="2.102.10.10:FF:000003">
    <property type="entry name" value="apoptosis-inducing factor 3 isoform X2"/>
    <property type="match status" value="1"/>
</dbReference>
<evidence type="ECO:0000313" key="12">
    <source>
        <dbReference type="Proteomes" id="UP000494165"/>
    </source>
</evidence>
<dbReference type="EMBL" id="CADEPI010000234">
    <property type="protein sequence ID" value="CAB3381437.1"/>
    <property type="molecule type" value="Genomic_DNA"/>
</dbReference>
<keyword evidence="6" id="KW-0274">FAD</keyword>
<proteinExistence type="inferred from homology"/>
<evidence type="ECO:0000256" key="4">
    <source>
        <dbReference type="ARBA" id="ARBA00022714"/>
    </source>
</evidence>
<dbReference type="PRINTS" id="PR00368">
    <property type="entry name" value="FADPNR"/>
</dbReference>
<dbReference type="PANTHER" id="PTHR43557:SF2">
    <property type="entry name" value="RIESKE DOMAIN-CONTAINING PROTEIN-RELATED"/>
    <property type="match status" value="1"/>
</dbReference>
<dbReference type="AlphaFoldDB" id="A0A8S1DMX1"/>
<evidence type="ECO:0000259" key="10">
    <source>
        <dbReference type="PROSITE" id="PS51296"/>
    </source>
</evidence>
<dbReference type="PANTHER" id="PTHR43557">
    <property type="entry name" value="APOPTOSIS-INDUCING FACTOR 1"/>
    <property type="match status" value="1"/>
</dbReference>
<keyword evidence="12" id="KW-1185">Reference proteome</keyword>
<dbReference type="Proteomes" id="UP000494165">
    <property type="component" value="Unassembled WGS sequence"/>
</dbReference>
<dbReference type="Pfam" id="PF00355">
    <property type="entry name" value="Rieske"/>
    <property type="match status" value="1"/>
</dbReference>
<comment type="caution">
    <text evidence="11">The sequence shown here is derived from an EMBL/GenBank/DDBJ whole genome shotgun (WGS) entry which is preliminary data.</text>
</comment>
<dbReference type="InterPro" id="IPR023753">
    <property type="entry name" value="FAD/NAD-binding_dom"/>
</dbReference>
<evidence type="ECO:0000256" key="1">
    <source>
        <dbReference type="ARBA" id="ARBA00001974"/>
    </source>
</evidence>
<keyword evidence="4" id="KW-0001">2Fe-2S</keyword>
<dbReference type="GO" id="GO:0051537">
    <property type="term" value="F:2 iron, 2 sulfur cluster binding"/>
    <property type="evidence" value="ECO:0007669"/>
    <property type="project" value="UniProtKB-KW"/>
</dbReference>
<reference evidence="11 12" key="1">
    <citation type="submission" date="2020-04" db="EMBL/GenBank/DDBJ databases">
        <authorList>
            <person name="Alioto T."/>
            <person name="Alioto T."/>
            <person name="Gomez Garrido J."/>
        </authorList>
    </citation>
    <scope>NUCLEOTIDE SEQUENCE [LARGE SCALE GENOMIC DNA]</scope>
</reference>
<keyword evidence="7" id="KW-0560">Oxidoreductase</keyword>
<protein>
    <recommendedName>
        <fullName evidence="10">Rieske domain-containing protein</fullName>
    </recommendedName>
</protein>
<evidence type="ECO:0000256" key="3">
    <source>
        <dbReference type="ARBA" id="ARBA00022630"/>
    </source>
</evidence>
<comment type="similarity">
    <text evidence="2">Belongs to the FAD-dependent oxidoreductase family.</text>
</comment>
<dbReference type="PROSITE" id="PS51296">
    <property type="entry name" value="RIESKE"/>
    <property type="match status" value="1"/>
</dbReference>
<comment type="cofactor">
    <cofactor evidence="1">
        <name>FAD</name>
        <dbReference type="ChEBI" id="CHEBI:57692"/>
    </cofactor>
</comment>
<accession>A0A8S1DMX1</accession>
<dbReference type="CDD" id="cd03478">
    <property type="entry name" value="Rieske_AIFL_N"/>
    <property type="match status" value="1"/>
</dbReference>
<name>A0A8S1DMX1_9INSE</name>
<dbReference type="InterPro" id="IPR036188">
    <property type="entry name" value="FAD/NAD-bd_sf"/>
</dbReference>
<organism evidence="11 12">
    <name type="scientific">Cloeon dipterum</name>
    <dbReference type="NCBI Taxonomy" id="197152"/>
    <lineage>
        <taxon>Eukaryota</taxon>
        <taxon>Metazoa</taxon>
        <taxon>Ecdysozoa</taxon>
        <taxon>Arthropoda</taxon>
        <taxon>Hexapoda</taxon>
        <taxon>Insecta</taxon>
        <taxon>Pterygota</taxon>
        <taxon>Palaeoptera</taxon>
        <taxon>Ephemeroptera</taxon>
        <taxon>Pisciforma</taxon>
        <taxon>Baetidae</taxon>
        <taxon>Cloeon</taxon>
    </lineage>
</organism>
<dbReference type="InterPro" id="IPR050446">
    <property type="entry name" value="FAD-oxidoreductase/Apoptosis"/>
</dbReference>
<evidence type="ECO:0000256" key="6">
    <source>
        <dbReference type="ARBA" id="ARBA00022827"/>
    </source>
</evidence>
<dbReference type="Gene3D" id="3.50.50.60">
    <property type="entry name" value="FAD/NAD(P)-binding domain"/>
    <property type="match status" value="2"/>
</dbReference>
<keyword evidence="9" id="KW-0411">Iron-sulfur</keyword>
<keyword evidence="5" id="KW-0479">Metal-binding</keyword>
<dbReference type="SUPFAM" id="SSF51905">
    <property type="entry name" value="FAD/NAD(P)-binding domain"/>
    <property type="match status" value="1"/>
</dbReference>
<dbReference type="Pfam" id="PF14759">
    <property type="entry name" value="Reductase_C"/>
    <property type="match status" value="1"/>
</dbReference>
<dbReference type="InterPro" id="IPR028202">
    <property type="entry name" value="Reductase_C"/>
</dbReference>
<evidence type="ECO:0000256" key="7">
    <source>
        <dbReference type="ARBA" id="ARBA00023002"/>
    </source>
</evidence>
<evidence type="ECO:0000256" key="2">
    <source>
        <dbReference type="ARBA" id="ARBA00006442"/>
    </source>
</evidence>
<gene>
    <name evidence="11" type="ORF">CLODIP_2_CD10617</name>
</gene>
<dbReference type="InterPro" id="IPR036922">
    <property type="entry name" value="Rieske_2Fe-2S_sf"/>
</dbReference>
<evidence type="ECO:0000256" key="5">
    <source>
        <dbReference type="ARBA" id="ARBA00022723"/>
    </source>
</evidence>
<evidence type="ECO:0000256" key="8">
    <source>
        <dbReference type="ARBA" id="ARBA00023004"/>
    </source>
</evidence>
<evidence type="ECO:0000313" key="11">
    <source>
        <dbReference type="EMBL" id="CAB3381437.1"/>
    </source>
</evidence>
<sequence>MGSMSCKEKAATMTAGSEDFLEAVVAESADLAEGQMKEVEVAENVKILLARSKGGTVNAIGAKCSHYGAPLVKGALGDGRVRCPWHGACFNLATGDIEDFPGLDGVPSYEVRELDGKIVVRARRKDLQSNKRTCHMVPKDENNKKTAVIIGGGAAGATCVESLRQAGFSGRIILLCAEDCLPYDRPKLSKALDTDAAKIALRDGKFYQDNGIDVRLGAVAEAVNAAEKTVTLVGGEIVSFDALVVASGSMARGVQNLPGGNLKNIFTLRTVKDANQIASIAKDKRAVIIGNSFIGMEVAAYLKGKAASVVVVGRSSAPFEAVLGADVAGAVLRLFTDAGIEHLGGRQVSAFEPDNNNQEQVSGVRLDDGRLLDADIVIAGIGATPCTAFLKNSSVELDKNDCVIVDQNMQTNVKGIFAAGDVTAAPLSLNGEMLAAPVNIGHWQLSHFHGKVAGRSVAAFLADQPQDLAVLDAVPFFWTMLFGKSIRYAGYGAGFEEVHLTGDLTQLQFVAYYLKAGKAVAVASLNSDPVAAQFAEHLSGKRPTITKEKLLQDHTYWLKL</sequence>
<dbReference type="SUPFAM" id="SSF55424">
    <property type="entry name" value="FAD/NAD-linked reductases, dimerisation (C-terminal) domain"/>
    <property type="match status" value="1"/>
</dbReference>
<dbReference type="GO" id="GO:0005737">
    <property type="term" value="C:cytoplasm"/>
    <property type="evidence" value="ECO:0007669"/>
    <property type="project" value="TreeGrafter"/>
</dbReference>
<dbReference type="InterPro" id="IPR016156">
    <property type="entry name" value="FAD/NAD-linked_Rdtase_dimer_sf"/>
</dbReference>
<dbReference type="Pfam" id="PF07992">
    <property type="entry name" value="Pyr_redox_2"/>
    <property type="match status" value="1"/>
</dbReference>
<dbReference type="OrthoDB" id="432169at2759"/>
<dbReference type="InterPro" id="IPR017941">
    <property type="entry name" value="Rieske_2Fe-2S"/>
</dbReference>